<organism evidence="1 2">
    <name type="scientific">Lutibacter agarilyticus</name>
    <dbReference type="NCBI Taxonomy" id="1109740"/>
    <lineage>
        <taxon>Bacteria</taxon>
        <taxon>Pseudomonadati</taxon>
        <taxon>Bacteroidota</taxon>
        <taxon>Flavobacteriia</taxon>
        <taxon>Flavobacteriales</taxon>
        <taxon>Flavobacteriaceae</taxon>
        <taxon>Lutibacter</taxon>
    </lineage>
</organism>
<dbReference type="EMBL" id="FZNT01000004">
    <property type="protein sequence ID" value="SNR50738.1"/>
    <property type="molecule type" value="Genomic_DNA"/>
</dbReference>
<dbReference type="Gene3D" id="3.30.420.250">
    <property type="match status" value="1"/>
</dbReference>
<sequence>MTKEIKKIKNNTLDFKNLEENHLSIQLSLDGFSFCIYNKVVNDFCAFAIYEFEQTSISPYQHLDLVSEIFQQEKLLQQKYSSVSVSHFNNLNTQVPEPFFEKDKLNQYLKYSVKVLENDFIAFDKLKNTDIVNVYIPFVNINNFLIDTFGAFEYKHSSTILIEKLLHEYKNLTNDFCFINVTHHHFEIVVLKNNNFELFNCFKFNTKEDFIYYILFTAEQLQLNPEDLKLVLMGDIEKNSELYTIAYQYIRNISFYSPTNGSDFLKDQLSEHSNFTLLNHL</sequence>
<evidence type="ECO:0000313" key="1">
    <source>
        <dbReference type="EMBL" id="SNR50738.1"/>
    </source>
</evidence>
<dbReference type="AlphaFoldDB" id="A0A238WW92"/>
<dbReference type="OrthoDB" id="658622at2"/>
<dbReference type="CDD" id="cd24013">
    <property type="entry name" value="ASKHA_ATPase_BT3980-like"/>
    <property type="match status" value="1"/>
</dbReference>
<accession>A0A238WW92</accession>
<reference evidence="1 2" key="1">
    <citation type="submission" date="2017-06" db="EMBL/GenBank/DDBJ databases">
        <authorList>
            <person name="Kim H.J."/>
            <person name="Triplett B.A."/>
        </authorList>
    </citation>
    <scope>NUCLEOTIDE SEQUENCE [LARGE SCALE GENOMIC DNA]</scope>
    <source>
        <strain evidence="1 2">DSM 29150</strain>
    </source>
</reference>
<name>A0A238WW92_9FLAO</name>
<evidence type="ECO:0008006" key="3">
    <source>
        <dbReference type="Google" id="ProtNLM"/>
    </source>
</evidence>
<keyword evidence="2" id="KW-1185">Reference proteome</keyword>
<evidence type="ECO:0000313" key="2">
    <source>
        <dbReference type="Proteomes" id="UP000198384"/>
    </source>
</evidence>
<dbReference type="RefSeq" id="WP_089381227.1">
    <property type="nucleotide sequence ID" value="NZ_FZNT01000004.1"/>
</dbReference>
<dbReference type="Pfam" id="PF12864">
    <property type="entry name" value="DUF3822"/>
    <property type="match status" value="1"/>
</dbReference>
<dbReference type="Gene3D" id="3.30.420.260">
    <property type="match status" value="1"/>
</dbReference>
<dbReference type="Proteomes" id="UP000198384">
    <property type="component" value="Unassembled WGS sequence"/>
</dbReference>
<proteinExistence type="predicted"/>
<protein>
    <recommendedName>
        <fullName evidence="3">DUF3822 domain-containing protein</fullName>
    </recommendedName>
</protein>
<gene>
    <name evidence="1" type="ORF">SAMN06265371_104109</name>
</gene>
<dbReference type="InterPro" id="IPR024213">
    <property type="entry name" value="DUF3822"/>
</dbReference>